<evidence type="ECO:0000256" key="4">
    <source>
        <dbReference type="ARBA" id="ARBA00022827"/>
    </source>
</evidence>
<dbReference type="InterPro" id="IPR036188">
    <property type="entry name" value="FAD/NAD-bd_sf"/>
</dbReference>
<dbReference type="AlphaFoldDB" id="A0A7G1KUN0"/>
<evidence type="ECO:0000256" key="3">
    <source>
        <dbReference type="ARBA" id="ARBA00022630"/>
    </source>
</evidence>
<dbReference type="PANTHER" id="PTHR42913:SF3">
    <property type="entry name" value="64 KDA MITOCHONDRIAL NADH DEHYDROGENASE (EUROFUNG)"/>
    <property type="match status" value="1"/>
</dbReference>
<dbReference type="Proteomes" id="UP000516173">
    <property type="component" value="Chromosome"/>
</dbReference>
<keyword evidence="8" id="KW-1185">Reference proteome</keyword>
<comment type="cofactor">
    <cofactor evidence="1">
        <name>FAD</name>
        <dbReference type="ChEBI" id="CHEBI:57692"/>
    </cofactor>
</comment>
<proteinExistence type="inferred from homology"/>
<dbReference type="EMBL" id="AP023396">
    <property type="protein sequence ID" value="BCK58930.1"/>
    <property type="molecule type" value="Genomic_DNA"/>
</dbReference>
<reference evidence="7 8" key="1">
    <citation type="submission" date="2020-08" db="EMBL/GenBank/DDBJ databases">
        <title>Genome Sequencing of Nocardia wallacei strain FMUON74 and assembly.</title>
        <authorList>
            <person name="Toyokawa M."/>
            <person name="Uesaka K."/>
        </authorList>
    </citation>
    <scope>NUCLEOTIDE SEQUENCE [LARGE SCALE GENOMIC DNA]</scope>
    <source>
        <strain evidence="7 8">FMUON74</strain>
    </source>
</reference>
<dbReference type="GeneID" id="80351083"/>
<keyword evidence="3" id="KW-0285">Flavoprotein</keyword>
<sequence>MTGEHRIVVLGAGYAGLSAAGRLARRARGAQITVVDARPQFVERVRLHQLAAGQSIPRRDLRELLERRKVRFVRGRAVALDPGPKRITLADGAVIDYDVLVYALGSAADVDSVAGVRHHAHTVATPEDVARWDPAPGRVAVVGAGSTGIETATELAESRPDLAVALVSSEEPGAWLSDRARRHIRATLDRLGVEVRSGAKVVEVLPDGLRLADGTRFDAETVLWTTGFEVPALAAEAGLAVDGRGRLLVDETLRTSDPAVYAAGDAAAIAGPGGRELRMACATALPTGAHAAASVLALLRGAEPTPLRFRYYIQCISLGRRDGVIQFVRPDDTVTDRVLTGRPAAWVKELIVRGAAHSAAH</sequence>
<dbReference type="KEGG" id="nwl:NWFMUON74_67020"/>
<dbReference type="InterPro" id="IPR023753">
    <property type="entry name" value="FAD/NAD-binding_dom"/>
</dbReference>
<evidence type="ECO:0000313" key="7">
    <source>
        <dbReference type="EMBL" id="BCK58930.1"/>
    </source>
</evidence>
<protein>
    <submittedName>
        <fullName evidence="7">NADH dehydrogenase</fullName>
    </submittedName>
</protein>
<comment type="similarity">
    <text evidence="2">Belongs to the NADH dehydrogenase family.</text>
</comment>
<evidence type="ECO:0000256" key="1">
    <source>
        <dbReference type="ARBA" id="ARBA00001974"/>
    </source>
</evidence>
<dbReference type="InterPro" id="IPR051169">
    <property type="entry name" value="NADH-Q_oxidoreductase"/>
</dbReference>
<evidence type="ECO:0000256" key="5">
    <source>
        <dbReference type="ARBA" id="ARBA00023002"/>
    </source>
</evidence>
<dbReference type="PRINTS" id="PR00469">
    <property type="entry name" value="PNDRDTASEII"/>
</dbReference>
<dbReference type="Pfam" id="PF07992">
    <property type="entry name" value="Pyr_redox_2"/>
    <property type="match status" value="1"/>
</dbReference>
<dbReference type="PANTHER" id="PTHR42913">
    <property type="entry name" value="APOPTOSIS-INDUCING FACTOR 1"/>
    <property type="match status" value="1"/>
</dbReference>
<feature type="domain" description="FAD/NAD(P)-binding" evidence="6">
    <location>
        <begin position="6"/>
        <end position="275"/>
    </location>
</feature>
<keyword evidence="5" id="KW-0560">Oxidoreductase</keyword>
<dbReference type="GO" id="GO:0003955">
    <property type="term" value="F:NAD(P)H dehydrogenase (quinone) activity"/>
    <property type="evidence" value="ECO:0007669"/>
    <property type="project" value="TreeGrafter"/>
</dbReference>
<keyword evidence="4" id="KW-0274">FAD</keyword>
<dbReference type="RefSeq" id="WP_187685593.1">
    <property type="nucleotide sequence ID" value="NZ_AP023396.1"/>
</dbReference>
<accession>A0A7G1KUN0</accession>
<dbReference type="PRINTS" id="PR00368">
    <property type="entry name" value="FADPNR"/>
</dbReference>
<dbReference type="GO" id="GO:0019646">
    <property type="term" value="P:aerobic electron transport chain"/>
    <property type="evidence" value="ECO:0007669"/>
    <property type="project" value="TreeGrafter"/>
</dbReference>
<gene>
    <name evidence="7" type="primary">ndh_3</name>
    <name evidence="7" type="ORF">NWFMUON74_67020</name>
</gene>
<name>A0A7G1KUN0_9NOCA</name>
<dbReference type="SUPFAM" id="SSF51905">
    <property type="entry name" value="FAD/NAD(P)-binding domain"/>
    <property type="match status" value="1"/>
</dbReference>
<dbReference type="Gene3D" id="3.50.50.100">
    <property type="match status" value="1"/>
</dbReference>
<organism evidence="7 8">
    <name type="scientific">Nocardia wallacei</name>
    <dbReference type="NCBI Taxonomy" id="480035"/>
    <lineage>
        <taxon>Bacteria</taxon>
        <taxon>Bacillati</taxon>
        <taxon>Actinomycetota</taxon>
        <taxon>Actinomycetes</taxon>
        <taxon>Mycobacteriales</taxon>
        <taxon>Nocardiaceae</taxon>
        <taxon>Nocardia</taxon>
    </lineage>
</organism>
<evidence type="ECO:0000313" key="8">
    <source>
        <dbReference type="Proteomes" id="UP000516173"/>
    </source>
</evidence>
<evidence type="ECO:0000259" key="6">
    <source>
        <dbReference type="Pfam" id="PF07992"/>
    </source>
</evidence>
<evidence type="ECO:0000256" key="2">
    <source>
        <dbReference type="ARBA" id="ARBA00005272"/>
    </source>
</evidence>